<dbReference type="RefSeq" id="WP_017158516.1">
    <property type="nucleotide sequence ID" value="NZ_CP083575.1"/>
</dbReference>
<dbReference type="EMBL" id="JAGHXW010000013">
    <property type="protein sequence ID" value="MBO9758752.1"/>
    <property type="molecule type" value="Genomic_DNA"/>
</dbReference>
<proteinExistence type="predicted"/>
<dbReference type="Proteomes" id="UP000668572">
    <property type="component" value="Unassembled WGS sequence"/>
</dbReference>
<reference evidence="1" key="1">
    <citation type="submission" date="2021-03" db="EMBL/GenBank/DDBJ databases">
        <title>Molecular characterization of Xanthomonas species pathogenic on Araceae and the development of a triplex TaqMan assay for detection of X. phaseoli pv. dieffenbachiae.</title>
        <authorList>
            <person name="Van Der Wolf J."/>
            <person name="Krijger M."/>
            <person name="Mendes O."/>
            <person name="Brankovics B."/>
            <person name="Bonants P."/>
            <person name="Meekes E."/>
        </authorList>
    </citation>
    <scope>NUCLEOTIDE SEQUENCE</scope>
    <source>
        <strain evidence="1">NBC1264</strain>
    </source>
</reference>
<name>A0A8I1XIF7_XANMN</name>
<sequence>MQSMSDGMQECKNFSLALDALHTKHSWIISGAKDTMRDDDAQKICNRLRISACSNRLASSLKQHRR</sequence>
<evidence type="ECO:0000313" key="2">
    <source>
        <dbReference type="Proteomes" id="UP000668572"/>
    </source>
</evidence>
<accession>A0A8I1XIF7</accession>
<protein>
    <submittedName>
        <fullName evidence="1">Uncharacterized protein</fullName>
    </submittedName>
</protein>
<dbReference type="AlphaFoldDB" id="A0A8I1XIF7"/>
<gene>
    <name evidence="1" type="ORF">J7405_04140</name>
</gene>
<comment type="caution">
    <text evidence="1">The sequence shown here is derived from an EMBL/GenBank/DDBJ whole genome shotgun (WGS) entry which is preliminary data.</text>
</comment>
<evidence type="ECO:0000313" key="1">
    <source>
        <dbReference type="EMBL" id="MBO9758752.1"/>
    </source>
</evidence>
<organism evidence="1 2">
    <name type="scientific">Xanthomonas manihotis</name>
    <dbReference type="NCBI Taxonomy" id="43353"/>
    <lineage>
        <taxon>Bacteria</taxon>
        <taxon>Pseudomonadati</taxon>
        <taxon>Pseudomonadota</taxon>
        <taxon>Gammaproteobacteria</taxon>
        <taxon>Lysobacterales</taxon>
        <taxon>Lysobacteraceae</taxon>
        <taxon>Xanthomonas</taxon>
    </lineage>
</organism>